<dbReference type="SUPFAM" id="SSF53448">
    <property type="entry name" value="Nucleotide-diphospho-sugar transferases"/>
    <property type="match status" value="1"/>
</dbReference>
<dbReference type="Gene3D" id="3.90.550.10">
    <property type="entry name" value="Spore Coat Polysaccharide Biosynthesis Protein SpsA, Chain A"/>
    <property type="match status" value="1"/>
</dbReference>
<dbReference type="AlphaFoldDB" id="A0A2H0KIJ0"/>
<evidence type="ECO:0000313" key="2">
    <source>
        <dbReference type="EMBL" id="PIQ70373.1"/>
    </source>
</evidence>
<name>A0A2H0KIJ0_9BACT</name>
<proteinExistence type="predicted"/>
<reference evidence="2 3" key="1">
    <citation type="submission" date="2017-09" db="EMBL/GenBank/DDBJ databases">
        <title>Depth-based differentiation of microbial function through sediment-hosted aquifers and enrichment of novel symbionts in the deep terrestrial subsurface.</title>
        <authorList>
            <person name="Probst A.J."/>
            <person name="Ladd B."/>
            <person name="Jarett J.K."/>
            <person name="Geller-Mcgrath D.E."/>
            <person name="Sieber C.M."/>
            <person name="Emerson J.B."/>
            <person name="Anantharaman K."/>
            <person name="Thomas B.C."/>
            <person name="Malmstrom R."/>
            <person name="Stieglmeier M."/>
            <person name="Klingl A."/>
            <person name="Woyke T."/>
            <person name="Ryan C.M."/>
            <person name="Banfield J.F."/>
        </authorList>
    </citation>
    <scope>NUCLEOTIDE SEQUENCE [LARGE SCALE GENOMIC DNA]</scope>
    <source>
        <strain evidence="2">CG11_big_fil_rev_8_21_14_0_20_40_12</strain>
    </source>
</reference>
<accession>A0A2H0KIJ0</accession>
<dbReference type="Pfam" id="PF00483">
    <property type="entry name" value="NTP_transferase"/>
    <property type="match status" value="1"/>
</dbReference>
<dbReference type="Proteomes" id="UP000231371">
    <property type="component" value="Unassembled WGS sequence"/>
</dbReference>
<feature type="domain" description="Nucleotidyl transferase" evidence="1">
    <location>
        <begin position="8"/>
        <end position="250"/>
    </location>
</feature>
<dbReference type="InterPro" id="IPR050486">
    <property type="entry name" value="Mannose-1P_guanyltransferase"/>
</dbReference>
<comment type="caution">
    <text evidence="2">The sequence shown here is derived from an EMBL/GenBank/DDBJ whole genome shotgun (WGS) entry which is preliminary data.</text>
</comment>
<sequence length="254" mass="29607">MQNRIKQAVILSAGFGTRLRPMTDNIPKVMVPFSGKPLLQWHVEQLKKHGVEEFFINLFYLPEVIKNHFGDGSKFGVKINYFLEEPEILGTAGGMKDFQGKLHGDFFLIYGDIFSLVDYSKMAEAFYRKEVAIGMELVGNTNHPRDSDLAEVDDNLRFLKIHPKPHKELPARFALRSMAGGPPKYKSMRGVYIFNERILEYIPENRYYEIDHNLLPNILEKNEKFYGYETKDYLKDIGTIDRYEEVQKYYKSLC</sequence>
<protein>
    <recommendedName>
        <fullName evidence="1">Nucleotidyl transferase domain-containing protein</fullName>
    </recommendedName>
</protein>
<dbReference type="CDD" id="cd04181">
    <property type="entry name" value="NTP_transferase"/>
    <property type="match status" value="1"/>
</dbReference>
<evidence type="ECO:0000259" key="1">
    <source>
        <dbReference type="Pfam" id="PF00483"/>
    </source>
</evidence>
<evidence type="ECO:0000313" key="3">
    <source>
        <dbReference type="Proteomes" id="UP000231371"/>
    </source>
</evidence>
<dbReference type="InterPro" id="IPR005835">
    <property type="entry name" value="NTP_transferase_dom"/>
</dbReference>
<organism evidence="2 3">
    <name type="scientific">Candidatus Shapirobacteria bacterium CG11_big_fil_rev_8_21_14_0_20_40_12</name>
    <dbReference type="NCBI Taxonomy" id="1974889"/>
    <lineage>
        <taxon>Bacteria</taxon>
        <taxon>Candidatus Shapironibacteriota</taxon>
    </lineage>
</organism>
<dbReference type="InterPro" id="IPR029044">
    <property type="entry name" value="Nucleotide-diphossugar_trans"/>
</dbReference>
<dbReference type="EMBL" id="PCVI01000014">
    <property type="protein sequence ID" value="PIQ70373.1"/>
    <property type="molecule type" value="Genomic_DNA"/>
</dbReference>
<dbReference type="PANTHER" id="PTHR22572">
    <property type="entry name" value="SUGAR-1-PHOSPHATE GUANYL TRANSFERASE"/>
    <property type="match status" value="1"/>
</dbReference>
<gene>
    <name evidence="2" type="ORF">COV89_00825</name>
</gene>